<dbReference type="AlphaFoldDB" id="A0A431W5V0"/>
<dbReference type="InterPro" id="IPR001128">
    <property type="entry name" value="Cyt_P450"/>
</dbReference>
<dbReference type="CDD" id="cd00302">
    <property type="entry name" value="cytochrome_P450"/>
    <property type="match status" value="1"/>
</dbReference>
<dbReference type="RefSeq" id="WP_126350855.1">
    <property type="nucleotide sequence ID" value="NZ_CP086380.1"/>
</dbReference>
<dbReference type="OrthoDB" id="9789468at2"/>
<dbReference type="SUPFAM" id="SSF48264">
    <property type="entry name" value="Cytochrome P450"/>
    <property type="match status" value="1"/>
</dbReference>
<evidence type="ECO:0000313" key="3">
    <source>
        <dbReference type="Proteomes" id="UP000277766"/>
    </source>
</evidence>
<gene>
    <name evidence="2" type="ORF">EJ104_00815</name>
</gene>
<protein>
    <submittedName>
        <fullName evidence="2">Cytochrome P450</fullName>
    </submittedName>
</protein>
<dbReference type="GO" id="GO:0005506">
    <property type="term" value="F:iron ion binding"/>
    <property type="evidence" value="ECO:0007669"/>
    <property type="project" value="InterPro"/>
</dbReference>
<dbReference type="GO" id="GO:0016705">
    <property type="term" value="F:oxidoreductase activity, acting on paired donors, with incorporation or reduction of molecular oxygen"/>
    <property type="evidence" value="ECO:0007669"/>
    <property type="project" value="InterPro"/>
</dbReference>
<organism evidence="2 3">
    <name type="scientific">Deinococcus radiophilus</name>
    <dbReference type="NCBI Taxonomy" id="32062"/>
    <lineage>
        <taxon>Bacteria</taxon>
        <taxon>Thermotogati</taxon>
        <taxon>Deinococcota</taxon>
        <taxon>Deinococci</taxon>
        <taxon>Deinococcales</taxon>
        <taxon>Deinococcaceae</taxon>
        <taxon>Deinococcus</taxon>
    </lineage>
</organism>
<dbReference type="PRINTS" id="PR00385">
    <property type="entry name" value="P450"/>
</dbReference>
<dbReference type="Proteomes" id="UP000277766">
    <property type="component" value="Unassembled WGS sequence"/>
</dbReference>
<dbReference type="InterPro" id="IPR002397">
    <property type="entry name" value="Cyt_P450_B"/>
</dbReference>
<dbReference type="EMBL" id="RXPE01000001">
    <property type="protein sequence ID" value="RTR30827.1"/>
    <property type="molecule type" value="Genomic_DNA"/>
</dbReference>
<dbReference type="PANTHER" id="PTHR24305:SF166">
    <property type="entry name" value="CYTOCHROME P450 12A4, MITOCHONDRIAL-RELATED"/>
    <property type="match status" value="1"/>
</dbReference>
<dbReference type="PANTHER" id="PTHR24305">
    <property type="entry name" value="CYTOCHROME P450"/>
    <property type="match status" value="1"/>
</dbReference>
<name>A0A431W5V0_9DEIO</name>
<comment type="caution">
    <text evidence="2">The sequence shown here is derived from an EMBL/GenBank/DDBJ whole genome shotgun (WGS) entry which is preliminary data.</text>
</comment>
<dbReference type="GO" id="GO:0004497">
    <property type="term" value="F:monooxygenase activity"/>
    <property type="evidence" value="ECO:0007669"/>
    <property type="project" value="InterPro"/>
</dbReference>
<sequence length="380" mass="41773">MPLPRPPLHPSLPAPLGHLPAWSSEPLALLHTGAEAARTEGLDVFGLNLGLSAVVGFSPQWNRAVLTDLETFRSRGSLSSLVPYLNGGVIVTDAPEHALRRHALNPSFSRSALEGLTAAVRQKLPDFPAGRTDALAWADHAVRDLLNVAYFSGEFDAELLDRFLAPLRRPFPAPMRPHPRTLVAVRRELLRLGRLRANEPRPDLLSTLIRQPGWMEDTRVSLAAAHDTTTHALAYGVWHLAQAPQWHTPEQHGAVIKEVLRLYPPGWMGSRRLRRSLEWRGHTLPAGTLALYSTYLTHRDPGLWDGPDHFRPERWSHKPPAWAYLPYGGGERICLGMHLAGLLLTETLAALPLLRTLGGDATPAPGLTLGPAGPLWVARA</sequence>
<dbReference type="Pfam" id="PF00067">
    <property type="entry name" value="p450"/>
    <property type="match status" value="1"/>
</dbReference>
<dbReference type="InterPro" id="IPR050121">
    <property type="entry name" value="Cytochrome_P450_monoxygenase"/>
</dbReference>
<accession>A0A431W5V0</accession>
<reference evidence="2 3" key="1">
    <citation type="submission" date="2018-12" db="EMBL/GenBank/DDBJ databases">
        <title>Deinococcus radiophilus ATCC 27603 genome sequencing and assembly.</title>
        <authorList>
            <person name="Maclea K.S."/>
            <person name="Maynard C.R."/>
        </authorList>
    </citation>
    <scope>NUCLEOTIDE SEQUENCE [LARGE SCALE GENOMIC DNA]</scope>
    <source>
        <strain evidence="2 3">ATCC 27603</strain>
    </source>
</reference>
<evidence type="ECO:0000313" key="2">
    <source>
        <dbReference type="EMBL" id="RTR30827.1"/>
    </source>
</evidence>
<proteinExistence type="inferred from homology"/>
<keyword evidence="3" id="KW-1185">Reference proteome</keyword>
<dbReference type="Gene3D" id="1.10.630.10">
    <property type="entry name" value="Cytochrome P450"/>
    <property type="match status" value="1"/>
</dbReference>
<evidence type="ECO:0000256" key="1">
    <source>
        <dbReference type="ARBA" id="ARBA00010617"/>
    </source>
</evidence>
<dbReference type="GO" id="GO:0020037">
    <property type="term" value="F:heme binding"/>
    <property type="evidence" value="ECO:0007669"/>
    <property type="project" value="InterPro"/>
</dbReference>
<dbReference type="PRINTS" id="PR00359">
    <property type="entry name" value="BP450"/>
</dbReference>
<comment type="similarity">
    <text evidence="1">Belongs to the cytochrome P450 family.</text>
</comment>
<dbReference type="InterPro" id="IPR036396">
    <property type="entry name" value="Cyt_P450_sf"/>
</dbReference>